<dbReference type="RefSeq" id="WP_184477048.1">
    <property type="nucleotide sequence ID" value="NZ_JACHIV010000001.1"/>
</dbReference>
<evidence type="ECO:0000313" key="1">
    <source>
        <dbReference type="EMBL" id="MBB5067491.1"/>
    </source>
</evidence>
<name>A0A840N9H7_9PSEU</name>
<keyword evidence="2" id="KW-1185">Reference proteome</keyword>
<dbReference type="InterPro" id="IPR011990">
    <property type="entry name" value="TPR-like_helical_dom_sf"/>
</dbReference>
<protein>
    <submittedName>
        <fullName evidence="1">Transcriptional regulator with XRE-family HTH domain</fullName>
    </submittedName>
</protein>
<organism evidence="1 2">
    <name type="scientific">Saccharopolyspora gloriosae</name>
    <dbReference type="NCBI Taxonomy" id="455344"/>
    <lineage>
        <taxon>Bacteria</taxon>
        <taxon>Bacillati</taxon>
        <taxon>Actinomycetota</taxon>
        <taxon>Actinomycetes</taxon>
        <taxon>Pseudonocardiales</taxon>
        <taxon>Pseudonocardiaceae</taxon>
        <taxon>Saccharopolyspora</taxon>
    </lineage>
</organism>
<comment type="caution">
    <text evidence="1">The sequence shown here is derived from an EMBL/GenBank/DDBJ whole genome shotgun (WGS) entry which is preliminary data.</text>
</comment>
<dbReference type="InterPro" id="IPR010982">
    <property type="entry name" value="Lambda_DNA-bd_dom_sf"/>
</dbReference>
<dbReference type="EMBL" id="JACHIV010000001">
    <property type="protein sequence ID" value="MBB5067491.1"/>
    <property type="molecule type" value="Genomic_DNA"/>
</dbReference>
<dbReference type="Proteomes" id="UP000580474">
    <property type="component" value="Unassembled WGS sequence"/>
</dbReference>
<dbReference type="SUPFAM" id="SSF47413">
    <property type="entry name" value="lambda repressor-like DNA-binding domains"/>
    <property type="match status" value="1"/>
</dbReference>
<dbReference type="GO" id="GO:0003677">
    <property type="term" value="F:DNA binding"/>
    <property type="evidence" value="ECO:0007669"/>
    <property type="project" value="InterPro"/>
</dbReference>
<accession>A0A840N9H7</accession>
<proteinExistence type="predicted"/>
<dbReference type="InterPro" id="IPR001387">
    <property type="entry name" value="Cro/C1-type_HTH"/>
</dbReference>
<gene>
    <name evidence="1" type="ORF">BJ969_000579</name>
</gene>
<sequence>MTDELAGKTIGERIQIIRERRGKSRPVVAGLVGRSAEWLKAVEKGRLHTPRWEKLVELAGALGVRDVSELTGSATTTGSTERCSHDAVPALREAIEETALTVSAESAPAPAALLDRTADAWALWHSSATPRKAVGAVLPQIIRDGRRAVRVLDGAERREAHIALSAAYALAEQVLAWVSDSALLWLAADRCMTSAELADDPVALAGSAWVLGNVWRATGREDDAVRLVDDAAALLEPRLDEADDSVRALWGACRLHGSITAARMGREGDALRRLDQAQAMAKRLPADYAHPWTLFGRANSAVTSVSVQVDLHRSAGAIDAAEQVDPESVPSVDRRARLWLETARAYHQRKDRAATLHVLQRAVRAGEESMRCHPVAREIAGDLVTSGGGMIRAEARHLAQRLGVIV</sequence>
<dbReference type="Gene3D" id="1.25.40.10">
    <property type="entry name" value="Tetratricopeptide repeat domain"/>
    <property type="match status" value="1"/>
</dbReference>
<dbReference type="Pfam" id="PF13560">
    <property type="entry name" value="HTH_31"/>
    <property type="match status" value="1"/>
</dbReference>
<dbReference type="AlphaFoldDB" id="A0A840N9H7"/>
<dbReference type="Gene3D" id="1.10.260.40">
    <property type="entry name" value="lambda repressor-like DNA-binding domains"/>
    <property type="match status" value="1"/>
</dbReference>
<reference evidence="1 2" key="1">
    <citation type="submission" date="2020-08" db="EMBL/GenBank/DDBJ databases">
        <title>Sequencing the genomes of 1000 actinobacteria strains.</title>
        <authorList>
            <person name="Klenk H.-P."/>
        </authorList>
    </citation>
    <scope>NUCLEOTIDE SEQUENCE [LARGE SCALE GENOMIC DNA]</scope>
    <source>
        <strain evidence="1 2">DSM 45582</strain>
    </source>
</reference>
<evidence type="ECO:0000313" key="2">
    <source>
        <dbReference type="Proteomes" id="UP000580474"/>
    </source>
</evidence>
<dbReference type="CDD" id="cd00093">
    <property type="entry name" value="HTH_XRE"/>
    <property type="match status" value="1"/>
</dbReference>